<feature type="chain" id="PRO_5047147426" description="PrcB C-terminal domain-containing protein" evidence="1">
    <location>
        <begin position="26"/>
        <end position="177"/>
    </location>
</feature>
<evidence type="ECO:0000313" key="3">
    <source>
        <dbReference type="Proteomes" id="UP001596501"/>
    </source>
</evidence>
<dbReference type="Proteomes" id="UP001596501">
    <property type="component" value="Unassembled WGS sequence"/>
</dbReference>
<name>A0ABW2QJP1_9BURK</name>
<feature type="signal peptide" evidence="1">
    <location>
        <begin position="1"/>
        <end position="25"/>
    </location>
</feature>
<sequence length="177" mass="18373">MGAWAKVVARITRGAVALGLASLLAACGGGGDAPEALEGMSVTSAPAPLHHIELPLSDWTGDDGQHVVRNTTDWAATWLAIQWREEAAPPLTGVDFKQHMLVGVTASYGGCGGSITITSAERETTATGDGWVVAYQVQDLGAAPGMVCTADVKPVVDFILLPASPAAVRFVELPRLR</sequence>
<dbReference type="RefSeq" id="WP_382223655.1">
    <property type="nucleotide sequence ID" value="NZ_JBHTCA010000007.1"/>
</dbReference>
<dbReference type="EMBL" id="JBHTCA010000007">
    <property type="protein sequence ID" value="MFC7409660.1"/>
    <property type="molecule type" value="Genomic_DNA"/>
</dbReference>
<evidence type="ECO:0000256" key="1">
    <source>
        <dbReference type="SAM" id="SignalP"/>
    </source>
</evidence>
<gene>
    <name evidence="2" type="ORF">ACFQPB_12385</name>
</gene>
<comment type="caution">
    <text evidence="2">The sequence shown here is derived from an EMBL/GenBank/DDBJ whole genome shotgun (WGS) entry which is preliminary data.</text>
</comment>
<organism evidence="2 3">
    <name type="scientific">Hydrogenophaga atypica</name>
    <dbReference type="NCBI Taxonomy" id="249409"/>
    <lineage>
        <taxon>Bacteria</taxon>
        <taxon>Pseudomonadati</taxon>
        <taxon>Pseudomonadota</taxon>
        <taxon>Betaproteobacteria</taxon>
        <taxon>Burkholderiales</taxon>
        <taxon>Comamonadaceae</taxon>
        <taxon>Hydrogenophaga</taxon>
    </lineage>
</organism>
<protein>
    <recommendedName>
        <fullName evidence="4">PrcB C-terminal domain-containing protein</fullName>
    </recommendedName>
</protein>
<keyword evidence="1" id="KW-0732">Signal</keyword>
<proteinExistence type="predicted"/>
<accession>A0ABW2QJP1</accession>
<keyword evidence="3" id="KW-1185">Reference proteome</keyword>
<dbReference type="PROSITE" id="PS51257">
    <property type="entry name" value="PROKAR_LIPOPROTEIN"/>
    <property type="match status" value="1"/>
</dbReference>
<evidence type="ECO:0008006" key="4">
    <source>
        <dbReference type="Google" id="ProtNLM"/>
    </source>
</evidence>
<reference evidence="3" key="1">
    <citation type="journal article" date="2019" name="Int. J. Syst. Evol. Microbiol.">
        <title>The Global Catalogue of Microorganisms (GCM) 10K type strain sequencing project: providing services to taxonomists for standard genome sequencing and annotation.</title>
        <authorList>
            <consortium name="The Broad Institute Genomics Platform"/>
            <consortium name="The Broad Institute Genome Sequencing Center for Infectious Disease"/>
            <person name="Wu L."/>
            <person name="Ma J."/>
        </authorList>
    </citation>
    <scope>NUCLEOTIDE SEQUENCE [LARGE SCALE GENOMIC DNA]</scope>
    <source>
        <strain evidence="3">CGMCC 1.12371</strain>
    </source>
</reference>
<evidence type="ECO:0000313" key="2">
    <source>
        <dbReference type="EMBL" id="MFC7409660.1"/>
    </source>
</evidence>